<dbReference type="SUPFAM" id="SSF48208">
    <property type="entry name" value="Six-hairpin glycosidases"/>
    <property type="match status" value="1"/>
</dbReference>
<dbReference type="RefSeq" id="WP_260792359.1">
    <property type="nucleotide sequence ID" value="NZ_CP093313.1"/>
</dbReference>
<comment type="similarity">
    <text evidence="2">Belongs to the glycosyl hydrolase 8 (cellulase D) family.</text>
</comment>
<dbReference type="EMBL" id="CP093313">
    <property type="protein sequence ID" value="UWZ83026.1"/>
    <property type="molecule type" value="Genomic_DNA"/>
</dbReference>
<evidence type="ECO:0000313" key="11">
    <source>
        <dbReference type="Proteomes" id="UP001059380"/>
    </source>
</evidence>
<dbReference type="KEGG" id="orp:MOP44_20945"/>
<evidence type="ECO:0000256" key="9">
    <source>
        <dbReference type="SAM" id="SignalP"/>
    </source>
</evidence>
<feature type="signal peptide" evidence="9">
    <location>
        <begin position="1"/>
        <end position="26"/>
    </location>
</feature>
<dbReference type="PROSITE" id="PS51257">
    <property type="entry name" value="PROKAR_LIPOPROTEIN"/>
    <property type="match status" value="1"/>
</dbReference>
<evidence type="ECO:0000256" key="8">
    <source>
        <dbReference type="SAM" id="MobiDB-lite"/>
    </source>
</evidence>
<evidence type="ECO:0000256" key="1">
    <source>
        <dbReference type="ARBA" id="ARBA00000966"/>
    </source>
</evidence>
<evidence type="ECO:0000256" key="3">
    <source>
        <dbReference type="ARBA" id="ARBA00012601"/>
    </source>
</evidence>
<evidence type="ECO:0000256" key="5">
    <source>
        <dbReference type="ARBA" id="ARBA00023001"/>
    </source>
</evidence>
<dbReference type="GO" id="GO:0030245">
    <property type="term" value="P:cellulose catabolic process"/>
    <property type="evidence" value="ECO:0007669"/>
    <property type="project" value="UniProtKB-KW"/>
</dbReference>
<dbReference type="NCBIfam" id="NF008305">
    <property type="entry name" value="PRK11097.1"/>
    <property type="match status" value="1"/>
</dbReference>
<dbReference type="GO" id="GO:0008810">
    <property type="term" value="F:cellulase activity"/>
    <property type="evidence" value="ECO:0007669"/>
    <property type="project" value="UniProtKB-EC"/>
</dbReference>
<keyword evidence="7" id="KW-0119">Carbohydrate metabolism</keyword>
<evidence type="ECO:0000256" key="2">
    <source>
        <dbReference type="ARBA" id="ARBA00009209"/>
    </source>
</evidence>
<dbReference type="Pfam" id="PF01270">
    <property type="entry name" value="Glyco_hydro_8"/>
    <property type="match status" value="1"/>
</dbReference>
<dbReference type="InterPro" id="IPR002037">
    <property type="entry name" value="Glyco_hydro_8"/>
</dbReference>
<dbReference type="EC" id="3.2.1.4" evidence="3"/>
<reference evidence="10" key="1">
    <citation type="submission" date="2021-04" db="EMBL/GenBank/DDBJ databases">
        <title>Phylogenetic analysis of Acidobacteriaceae.</title>
        <authorList>
            <person name="Qiu L."/>
            <person name="Zhang Q."/>
        </authorList>
    </citation>
    <scope>NUCLEOTIDE SEQUENCE</scope>
    <source>
        <strain evidence="10">DSM 25168</strain>
    </source>
</reference>
<dbReference type="InterPro" id="IPR012341">
    <property type="entry name" value="6hp_glycosidase-like_sf"/>
</dbReference>
<sequence length="420" mass="46621">MLDLSSRRWLKKGSLAVVLLLAAATAGCRQGPWDLWEAYSAHFINADGRVVEHSVNDRTTSEGQSYALFFALVDNDRPRFEKVLSWTQNNLAGGDLGKKLPGWQWGKAPDGQWKLLDPNPASDADCWIAYTLIEAGRLWQHPDYKETGRRMLSLIAKQEVADLPGFGSMLMPGNTENWVHNNVWTLNPSYLPLFQFQRFAEVDPSGPWGSIAMNIPRLLRQGSPKGFAMDWINYIPNDGFSPAPPPGPNPPPPAPLPQTGTKPNGNYTSNQVIPQPPPVTGQPMGSYDAIRVYLWAGMVDPNGRTREDLVNSLSGMGVYLSDPERTAPPEKVSAHGLPEPQDGPVGFSAALLPYLWAKPDLARVAAQQRVRMSAQRQPDSGLYGKQPVYYDQNLVLFAIGYLDSRFRFGPRGELKVEWTR</sequence>
<dbReference type="PRINTS" id="PR00735">
    <property type="entry name" value="GLHYDRLASE8"/>
</dbReference>
<evidence type="ECO:0000313" key="10">
    <source>
        <dbReference type="EMBL" id="UWZ83026.1"/>
    </source>
</evidence>
<name>A0A9J7BMP4_9BACT</name>
<organism evidence="10 11">
    <name type="scientific">Occallatibacter riparius</name>
    <dbReference type="NCBI Taxonomy" id="1002689"/>
    <lineage>
        <taxon>Bacteria</taxon>
        <taxon>Pseudomonadati</taxon>
        <taxon>Acidobacteriota</taxon>
        <taxon>Terriglobia</taxon>
        <taxon>Terriglobales</taxon>
        <taxon>Acidobacteriaceae</taxon>
        <taxon>Occallatibacter</taxon>
    </lineage>
</organism>
<comment type="catalytic activity">
    <reaction evidence="1">
        <text>Endohydrolysis of (1-&gt;4)-beta-D-glucosidic linkages in cellulose, lichenin and cereal beta-D-glucans.</text>
        <dbReference type="EC" id="3.2.1.4"/>
    </reaction>
</comment>
<feature type="region of interest" description="Disordered" evidence="8">
    <location>
        <begin position="239"/>
        <end position="280"/>
    </location>
</feature>
<protein>
    <recommendedName>
        <fullName evidence="3">cellulase</fullName>
        <ecNumber evidence="3">3.2.1.4</ecNumber>
    </recommendedName>
</protein>
<keyword evidence="5" id="KW-0136">Cellulose degradation</keyword>
<keyword evidence="4 10" id="KW-0378">Hydrolase</keyword>
<proteinExistence type="inferred from homology"/>
<keyword evidence="11" id="KW-1185">Reference proteome</keyword>
<keyword evidence="6 10" id="KW-0326">Glycosidase</keyword>
<dbReference type="InterPro" id="IPR008928">
    <property type="entry name" value="6-hairpin_glycosidase_sf"/>
</dbReference>
<dbReference type="Proteomes" id="UP001059380">
    <property type="component" value="Chromosome"/>
</dbReference>
<feature type="chain" id="PRO_5039941625" description="cellulase" evidence="9">
    <location>
        <begin position="27"/>
        <end position="420"/>
    </location>
</feature>
<feature type="compositionally biased region" description="Polar residues" evidence="8">
    <location>
        <begin position="258"/>
        <end position="273"/>
    </location>
</feature>
<keyword evidence="7" id="KW-0624">Polysaccharide degradation</keyword>
<keyword evidence="9" id="KW-0732">Signal</keyword>
<evidence type="ECO:0000256" key="4">
    <source>
        <dbReference type="ARBA" id="ARBA00022801"/>
    </source>
</evidence>
<accession>A0A9J7BMP4</accession>
<evidence type="ECO:0000256" key="7">
    <source>
        <dbReference type="ARBA" id="ARBA00023326"/>
    </source>
</evidence>
<evidence type="ECO:0000256" key="6">
    <source>
        <dbReference type="ARBA" id="ARBA00023295"/>
    </source>
</evidence>
<dbReference type="Gene3D" id="1.50.10.10">
    <property type="match status" value="1"/>
</dbReference>
<feature type="compositionally biased region" description="Pro residues" evidence="8">
    <location>
        <begin position="242"/>
        <end position="256"/>
    </location>
</feature>
<gene>
    <name evidence="10" type="primary">bcsZ</name>
    <name evidence="10" type="ORF">MOP44_20945</name>
</gene>
<dbReference type="AlphaFoldDB" id="A0A9J7BMP4"/>